<gene>
    <name evidence="1" type="ORF">M413DRAFT_370905</name>
</gene>
<proteinExistence type="predicted"/>
<sequence>MQCTKGGASPFLHSAPTLGSIQPFTNLSLDLLGMKRYRSCTTWKGIELQFRCDNQIWSLEIVRVFPCLADIDSLRCRFFWGNSQKRKGAVKVTRFSMNAYHSSKLKRSTCAMT</sequence>
<dbReference type="AlphaFoldDB" id="A0A0C2Y201"/>
<reference evidence="1 2" key="1">
    <citation type="submission" date="2014-04" db="EMBL/GenBank/DDBJ databases">
        <authorList>
            <consortium name="DOE Joint Genome Institute"/>
            <person name="Kuo A."/>
            <person name="Gay G."/>
            <person name="Dore J."/>
            <person name="Kohler A."/>
            <person name="Nagy L.G."/>
            <person name="Floudas D."/>
            <person name="Copeland A."/>
            <person name="Barry K.W."/>
            <person name="Cichocki N."/>
            <person name="Veneault-Fourrey C."/>
            <person name="LaButti K."/>
            <person name="Lindquist E.A."/>
            <person name="Lipzen A."/>
            <person name="Lundell T."/>
            <person name="Morin E."/>
            <person name="Murat C."/>
            <person name="Sun H."/>
            <person name="Tunlid A."/>
            <person name="Henrissat B."/>
            <person name="Grigoriev I.V."/>
            <person name="Hibbett D.S."/>
            <person name="Martin F."/>
            <person name="Nordberg H.P."/>
            <person name="Cantor M.N."/>
            <person name="Hua S.X."/>
        </authorList>
    </citation>
    <scope>NUCLEOTIDE SEQUENCE [LARGE SCALE GENOMIC DNA]</scope>
    <source>
        <strain evidence="2">h7</strain>
    </source>
</reference>
<dbReference type="Proteomes" id="UP000053424">
    <property type="component" value="Unassembled WGS sequence"/>
</dbReference>
<protein>
    <submittedName>
        <fullName evidence="1">Uncharacterized protein</fullName>
    </submittedName>
</protein>
<organism evidence="1 2">
    <name type="scientific">Hebeloma cylindrosporum</name>
    <dbReference type="NCBI Taxonomy" id="76867"/>
    <lineage>
        <taxon>Eukaryota</taxon>
        <taxon>Fungi</taxon>
        <taxon>Dikarya</taxon>
        <taxon>Basidiomycota</taxon>
        <taxon>Agaricomycotina</taxon>
        <taxon>Agaricomycetes</taxon>
        <taxon>Agaricomycetidae</taxon>
        <taxon>Agaricales</taxon>
        <taxon>Agaricineae</taxon>
        <taxon>Hymenogastraceae</taxon>
        <taxon>Hebeloma</taxon>
    </lineage>
</organism>
<reference evidence="2" key="2">
    <citation type="submission" date="2015-01" db="EMBL/GenBank/DDBJ databases">
        <title>Evolutionary Origins and Diversification of the Mycorrhizal Mutualists.</title>
        <authorList>
            <consortium name="DOE Joint Genome Institute"/>
            <consortium name="Mycorrhizal Genomics Consortium"/>
            <person name="Kohler A."/>
            <person name="Kuo A."/>
            <person name="Nagy L.G."/>
            <person name="Floudas D."/>
            <person name="Copeland A."/>
            <person name="Barry K.W."/>
            <person name="Cichocki N."/>
            <person name="Veneault-Fourrey C."/>
            <person name="LaButti K."/>
            <person name="Lindquist E.A."/>
            <person name="Lipzen A."/>
            <person name="Lundell T."/>
            <person name="Morin E."/>
            <person name="Murat C."/>
            <person name="Riley R."/>
            <person name="Ohm R."/>
            <person name="Sun H."/>
            <person name="Tunlid A."/>
            <person name="Henrissat B."/>
            <person name="Grigoriev I.V."/>
            <person name="Hibbett D.S."/>
            <person name="Martin F."/>
        </authorList>
    </citation>
    <scope>NUCLEOTIDE SEQUENCE [LARGE SCALE GENOMIC DNA]</scope>
    <source>
        <strain evidence="2">h7</strain>
    </source>
</reference>
<evidence type="ECO:0000313" key="2">
    <source>
        <dbReference type="Proteomes" id="UP000053424"/>
    </source>
</evidence>
<name>A0A0C2Y201_HEBCY</name>
<dbReference type="EMBL" id="KN831774">
    <property type="protein sequence ID" value="KIM43893.1"/>
    <property type="molecule type" value="Genomic_DNA"/>
</dbReference>
<evidence type="ECO:0000313" key="1">
    <source>
        <dbReference type="EMBL" id="KIM43893.1"/>
    </source>
</evidence>
<dbReference type="HOGENOM" id="CLU_2133812_0_0_1"/>
<keyword evidence="2" id="KW-1185">Reference proteome</keyword>
<accession>A0A0C2Y201</accession>